<protein>
    <recommendedName>
        <fullName evidence="4">Gliding motility protein</fullName>
    </recommendedName>
</protein>
<name>A0A1V6MV97_9ACTN</name>
<evidence type="ECO:0008006" key="4">
    <source>
        <dbReference type="Google" id="ProtNLM"/>
    </source>
</evidence>
<dbReference type="EMBL" id="MPOH02000009">
    <property type="protein sequence ID" value="OQD56391.1"/>
    <property type="molecule type" value="Genomic_DNA"/>
</dbReference>
<gene>
    <name evidence="2" type="ORF">BM536_009040</name>
</gene>
<proteinExistence type="predicted"/>
<dbReference type="STRING" id="114686.BM536_009040"/>
<evidence type="ECO:0000313" key="3">
    <source>
        <dbReference type="Proteomes" id="UP000184286"/>
    </source>
</evidence>
<sequence>MGVMARLFRRSKAAQQAATDETVTEETVTEETVTQDAAVRETTATTGTSTGSPEGGTGAEESAEDGVGIPRQQSSGETVESEAGKSART</sequence>
<accession>A0A1V6MV97</accession>
<organism evidence="2 3">
    <name type="scientific">Streptomyces phaeoluteigriseus</name>
    <dbReference type="NCBI Taxonomy" id="114686"/>
    <lineage>
        <taxon>Bacteria</taxon>
        <taxon>Bacillati</taxon>
        <taxon>Actinomycetota</taxon>
        <taxon>Actinomycetes</taxon>
        <taxon>Kitasatosporales</taxon>
        <taxon>Streptomycetaceae</taxon>
        <taxon>Streptomyces</taxon>
        <taxon>Streptomyces aurantiacus group</taxon>
    </lineage>
</organism>
<dbReference type="AlphaFoldDB" id="A0A1V6MV97"/>
<comment type="caution">
    <text evidence="2">The sequence shown here is derived from an EMBL/GenBank/DDBJ whole genome shotgun (WGS) entry which is preliminary data.</text>
</comment>
<feature type="region of interest" description="Disordered" evidence="1">
    <location>
        <begin position="1"/>
        <end position="89"/>
    </location>
</feature>
<reference evidence="3" key="1">
    <citation type="submission" date="2016-11" db="EMBL/GenBank/DDBJ databases">
        <authorList>
            <person name="Schniete J.K."/>
            <person name="Salih T."/>
            <person name="Algora Gallardo L."/>
            <person name="Martinez Fernandez S."/>
            <person name="Herron P.R."/>
        </authorList>
    </citation>
    <scope>NUCLEOTIDE SEQUENCE [LARGE SCALE GENOMIC DNA]</scope>
    <source>
        <strain evidence="3">DSM 41896</strain>
    </source>
</reference>
<evidence type="ECO:0000313" key="2">
    <source>
        <dbReference type="EMBL" id="OQD56391.1"/>
    </source>
</evidence>
<reference evidence="2 3" key="2">
    <citation type="submission" date="2017-02" db="EMBL/GenBank/DDBJ databases">
        <title>Draft genome sequence of Streptomyces phaeoluteigriseus type strain DSM41896.</title>
        <authorList>
            <person name="Salih T.S."/>
            <person name="Algora Gallardo L."/>
            <person name="Melo Santos T."/>
            <person name="Filgueira Martinez S."/>
            <person name="Herron P.R."/>
        </authorList>
    </citation>
    <scope>NUCLEOTIDE SEQUENCE [LARGE SCALE GENOMIC DNA]</scope>
    <source>
        <strain evidence="2 3">DSM 41896</strain>
    </source>
</reference>
<feature type="compositionally biased region" description="Low complexity" evidence="1">
    <location>
        <begin position="30"/>
        <end position="52"/>
    </location>
</feature>
<evidence type="ECO:0000256" key="1">
    <source>
        <dbReference type="SAM" id="MobiDB-lite"/>
    </source>
</evidence>
<dbReference type="Proteomes" id="UP000184286">
    <property type="component" value="Unassembled WGS sequence"/>
</dbReference>